<sequence>MPTLRLMADDLTGALDTAAEFVGLAGPVPVFWSGLPTDAPPPSAALDTGTRERTAAEAVAAVEALAPALRGADVAYKKLDSLLRGHALAEVAACFGRGGWTHGVFAPAFPYQGRATRGGRQFARTAGGEWAPVGDDLVAALTERGLPARAGRLDGPLLPGLTVFDAETDADLARVAEAGRRAAEPVLWCGSGGLARALAGGAATPPSDGLRFPVLGLFGSDQATTARQLAACGEAWLKLADGGRAGAALLQNRLATRGAALVSLDLPADLDRGTAARRIADEFGRLVRTIPRPGTLIAAGGETLKALCLALGARCLEAVGQVAPGVPRSVLRGGAWDGLGVVSKSGAFGADTLWCDLLAGNGLPTGSNDA</sequence>
<accession>A0A6J4J9X6</accession>
<dbReference type="InterPro" id="IPR042213">
    <property type="entry name" value="NBD_C_sf"/>
</dbReference>
<dbReference type="EMBL" id="CADCTL010000218">
    <property type="protein sequence ID" value="CAA9270777.1"/>
    <property type="molecule type" value="Genomic_DNA"/>
</dbReference>
<evidence type="ECO:0000256" key="3">
    <source>
        <dbReference type="ARBA" id="ARBA00022741"/>
    </source>
</evidence>
<proteinExistence type="inferred from homology"/>
<feature type="domain" description="Four-carbon acid sugar kinase nucleotide binding" evidence="8">
    <location>
        <begin position="260"/>
        <end position="352"/>
    </location>
</feature>
<evidence type="ECO:0000256" key="4">
    <source>
        <dbReference type="ARBA" id="ARBA00022777"/>
    </source>
</evidence>
<comment type="similarity">
    <text evidence="1">Belongs to the four-carbon acid sugar kinase family.</text>
</comment>
<protein>
    <recommendedName>
        <fullName evidence="10">Hrp-dependent type III effector protein</fullName>
    </recommendedName>
</protein>
<dbReference type="Gene3D" id="3.40.980.20">
    <property type="entry name" value="Four-carbon acid sugar kinase, nucleotide binding domain"/>
    <property type="match status" value="1"/>
</dbReference>
<feature type="domain" description="Four-carbon acid sugar kinase N-terminal" evidence="7">
    <location>
        <begin position="7"/>
        <end position="132"/>
    </location>
</feature>
<dbReference type="SUPFAM" id="SSF142764">
    <property type="entry name" value="YgbK-like"/>
    <property type="match status" value="1"/>
</dbReference>
<evidence type="ECO:0000259" key="8">
    <source>
        <dbReference type="Pfam" id="PF17042"/>
    </source>
</evidence>
<keyword evidence="3" id="KW-0547">Nucleotide-binding</keyword>
<keyword evidence="6" id="KW-0119">Carbohydrate metabolism</keyword>
<evidence type="ECO:0000256" key="2">
    <source>
        <dbReference type="ARBA" id="ARBA00022679"/>
    </source>
</evidence>
<name>A0A6J4J9X6_9PROT</name>
<organism evidence="9">
    <name type="scientific">uncultured Acetobacteraceae bacterium</name>
    <dbReference type="NCBI Taxonomy" id="169975"/>
    <lineage>
        <taxon>Bacteria</taxon>
        <taxon>Pseudomonadati</taxon>
        <taxon>Pseudomonadota</taxon>
        <taxon>Alphaproteobacteria</taxon>
        <taxon>Acetobacterales</taxon>
        <taxon>Acetobacteraceae</taxon>
        <taxon>environmental samples</taxon>
    </lineage>
</organism>
<dbReference type="Pfam" id="PF17042">
    <property type="entry name" value="NBD_C"/>
    <property type="match status" value="1"/>
</dbReference>
<dbReference type="GO" id="GO:0005524">
    <property type="term" value="F:ATP binding"/>
    <property type="evidence" value="ECO:0007669"/>
    <property type="project" value="UniProtKB-KW"/>
</dbReference>
<dbReference type="AlphaFoldDB" id="A0A6J4J9X6"/>
<dbReference type="Pfam" id="PF07005">
    <property type="entry name" value="SBD_N"/>
    <property type="match status" value="2"/>
</dbReference>
<dbReference type="InterPro" id="IPR037051">
    <property type="entry name" value="4-carb_acid_sugar_kinase_N_sf"/>
</dbReference>
<evidence type="ECO:0000256" key="1">
    <source>
        <dbReference type="ARBA" id="ARBA00005715"/>
    </source>
</evidence>
<dbReference type="Gene3D" id="3.40.50.10840">
    <property type="entry name" value="Putative sugar-binding, N-terminal domain"/>
    <property type="match status" value="2"/>
</dbReference>
<dbReference type="InterPro" id="IPR010737">
    <property type="entry name" value="4-carb_acid_sugar_kinase_N"/>
</dbReference>
<reference evidence="9" key="1">
    <citation type="submission" date="2020-02" db="EMBL/GenBank/DDBJ databases">
        <authorList>
            <person name="Meier V. D."/>
        </authorList>
    </citation>
    <scope>NUCLEOTIDE SEQUENCE</scope>
    <source>
        <strain evidence="9">AVDCRST_MAG04</strain>
    </source>
</reference>
<evidence type="ECO:0000259" key="7">
    <source>
        <dbReference type="Pfam" id="PF07005"/>
    </source>
</evidence>
<evidence type="ECO:0000256" key="6">
    <source>
        <dbReference type="ARBA" id="ARBA00023277"/>
    </source>
</evidence>
<evidence type="ECO:0000256" key="5">
    <source>
        <dbReference type="ARBA" id="ARBA00022840"/>
    </source>
</evidence>
<keyword evidence="4" id="KW-0418">Kinase</keyword>
<dbReference type="GO" id="GO:0016301">
    <property type="term" value="F:kinase activity"/>
    <property type="evidence" value="ECO:0007669"/>
    <property type="project" value="UniProtKB-KW"/>
</dbReference>
<evidence type="ECO:0008006" key="10">
    <source>
        <dbReference type="Google" id="ProtNLM"/>
    </source>
</evidence>
<feature type="domain" description="Four-carbon acid sugar kinase N-terminal" evidence="7">
    <location>
        <begin position="161"/>
        <end position="198"/>
    </location>
</feature>
<gene>
    <name evidence="9" type="ORF">AVDCRST_MAG04-3029</name>
</gene>
<evidence type="ECO:0000313" key="9">
    <source>
        <dbReference type="EMBL" id="CAA9270777.1"/>
    </source>
</evidence>
<keyword evidence="5" id="KW-0067">ATP-binding</keyword>
<dbReference type="InterPro" id="IPR031475">
    <property type="entry name" value="NBD_C"/>
</dbReference>
<keyword evidence="2" id="KW-0808">Transferase</keyword>